<dbReference type="InterPro" id="IPR020575">
    <property type="entry name" value="Hsp90_N"/>
</dbReference>
<organism evidence="1 2">
    <name type="scientific">Hibiscus sabdariffa</name>
    <name type="common">roselle</name>
    <dbReference type="NCBI Taxonomy" id="183260"/>
    <lineage>
        <taxon>Eukaryota</taxon>
        <taxon>Viridiplantae</taxon>
        <taxon>Streptophyta</taxon>
        <taxon>Embryophyta</taxon>
        <taxon>Tracheophyta</taxon>
        <taxon>Spermatophyta</taxon>
        <taxon>Magnoliopsida</taxon>
        <taxon>eudicotyledons</taxon>
        <taxon>Gunneridae</taxon>
        <taxon>Pentapetalae</taxon>
        <taxon>rosids</taxon>
        <taxon>malvids</taxon>
        <taxon>Malvales</taxon>
        <taxon>Malvaceae</taxon>
        <taxon>Malvoideae</taxon>
        <taxon>Hibiscus</taxon>
    </lineage>
</organism>
<sequence length="91" mass="10137">MPNLLSTIVLGIEVNSRHQHAINYSSEDVHMIIKSDSGIGKLQETKEFMKTLVVGAYVSMIGQFGVGFYSTHLVAENVIVTKKHNVDEQYV</sequence>
<name>A0ABR1ZE64_9ROSI</name>
<dbReference type="Proteomes" id="UP001396334">
    <property type="component" value="Unassembled WGS sequence"/>
</dbReference>
<reference evidence="1 2" key="1">
    <citation type="journal article" date="2024" name="G3 (Bethesda)">
        <title>Genome assembly of Hibiscus sabdariffa L. provides insights into metabolisms of medicinal natural products.</title>
        <authorList>
            <person name="Kim T."/>
        </authorList>
    </citation>
    <scope>NUCLEOTIDE SEQUENCE [LARGE SCALE GENOMIC DNA]</scope>
    <source>
        <strain evidence="1">TK-2024</strain>
        <tissue evidence="1">Old leaves</tissue>
    </source>
</reference>
<evidence type="ECO:0000313" key="2">
    <source>
        <dbReference type="Proteomes" id="UP001396334"/>
    </source>
</evidence>
<dbReference type="InterPro" id="IPR036890">
    <property type="entry name" value="HATPase_C_sf"/>
</dbReference>
<dbReference type="Gene3D" id="3.30.565.10">
    <property type="entry name" value="Histidine kinase-like ATPase, C-terminal domain"/>
    <property type="match status" value="1"/>
</dbReference>
<dbReference type="EMBL" id="JBBPBN010001314">
    <property type="protein sequence ID" value="KAK8478684.1"/>
    <property type="molecule type" value="Genomic_DNA"/>
</dbReference>
<protein>
    <submittedName>
        <fullName evidence="1">Uncharacterized protein</fullName>
    </submittedName>
</protein>
<proteinExistence type="predicted"/>
<dbReference type="PANTHER" id="PTHR11528">
    <property type="entry name" value="HEAT SHOCK PROTEIN 90 FAMILY MEMBER"/>
    <property type="match status" value="1"/>
</dbReference>
<accession>A0ABR1ZE64</accession>
<dbReference type="InterPro" id="IPR001404">
    <property type="entry name" value="Hsp90_fam"/>
</dbReference>
<gene>
    <name evidence="1" type="ORF">V6N11_061769</name>
</gene>
<dbReference type="SUPFAM" id="SSF55874">
    <property type="entry name" value="ATPase domain of HSP90 chaperone/DNA topoisomerase II/histidine kinase"/>
    <property type="match status" value="1"/>
</dbReference>
<evidence type="ECO:0000313" key="1">
    <source>
        <dbReference type="EMBL" id="KAK8478684.1"/>
    </source>
</evidence>
<dbReference type="PRINTS" id="PR00775">
    <property type="entry name" value="HEATSHOCK90"/>
</dbReference>
<keyword evidence="2" id="KW-1185">Reference proteome</keyword>
<comment type="caution">
    <text evidence="1">The sequence shown here is derived from an EMBL/GenBank/DDBJ whole genome shotgun (WGS) entry which is preliminary data.</text>
</comment>